<sequence length="301" mass="32954">MAQAISQMPGFLSLCEQTELSSLRSSNKGLLSLSNGNGRCSILRQSFCVQVNRLVASGIERKVKNSNRSKASLNAKDMNKLNLVAEYRKGTNAEAGVLDVAEASFIEELESNVGLRNDAATGFTSNGSSRFSTVAPEQNNKNHGSENGGALPGIEVDSVTEAELKENGFRSTRRTKLVCTIGPKTCSFEQLEALAIGGMNVARINMCHGTQEWHREVIRKVRRLNEEKGYSVALMMDTEGSEIHMGDLGGASSVKAEDGEDWIFTVRKFDESTPNHTIQVNYEGFSEGAYFSNTNFYKNSR</sequence>
<dbReference type="Proteomes" id="UP001162992">
    <property type="component" value="Chromosome 2"/>
</dbReference>
<gene>
    <name evidence="1" type="ORF">O6H91_02G000500</name>
</gene>
<protein>
    <submittedName>
        <fullName evidence="1">Uncharacterized protein</fullName>
    </submittedName>
</protein>
<proteinExistence type="predicted"/>
<reference evidence="2" key="1">
    <citation type="journal article" date="2024" name="Proc. Natl. Acad. Sci. U.S.A.">
        <title>Extraordinary preservation of gene collinearity over three hundred million years revealed in homosporous lycophytes.</title>
        <authorList>
            <person name="Li C."/>
            <person name="Wickell D."/>
            <person name="Kuo L.Y."/>
            <person name="Chen X."/>
            <person name="Nie B."/>
            <person name="Liao X."/>
            <person name="Peng D."/>
            <person name="Ji J."/>
            <person name="Jenkins J."/>
            <person name="Williams M."/>
            <person name="Shu S."/>
            <person name="Plott C."/>
            <person name="Barry K."/>
            <person name="Rajasekar S."/>
            <person name="Grimwood J."/>
            <person name="Han X."/>
            <person name="Sun S."/>
            <person name="Hou Z."/>
            <person name="He W."/>
            <person name="Dai G."/>
            <person name="Sun C."/>
            <person name="Schmutz J."/>
            <person name="Leebens-Mack J.H."/>
            <person name="Li F.W."/>
            <person name="Wang L."/>
        </authorList>
    </citation>
    <scope>NUCLEOTIDE SEQUENCE [LARGE SCALE GENOMIC DNA]</scope>
    <source>
        <strain evidence="2">cv. PW_Plant_1</strain>
    </source>
</reference>
<dbReference type="EMBL" id="CM055093">
    <property type="protein sequence ID" value="KAJ7564080.1"/>
    <property type="molecule type" value="Genomic_DNA"/>
</dbReference>
<evidence type="ECO:0000313" key="2">
    <source>
        <dbReference type="Proteomes" id="UP001162992"/>
    </source>
</evidence>
<keyword evidence="2" id="KW-1185">Reference proteome</keyword>
<organism evidence="1 2">
    <name type="scientific">Diphasiastrum complanatum</name>
    <name type="common">Issler's clubmoss</name>
    <name type="synonym">Lycopodium complanatum</name>
    <dbReference type="NCBI Taxonomy" id="34168"/>
    <lineage>
        <taxon>Eukaryota</taxon>
        <taxon>Viridiplantae</taxon>
        <taxon>Streptophyta</taxon>
        <taxon>Embryophyta</taxon>
        <taxon>Tracheophyta</taxon>
        <taxon>Lycopodiopsida</taxon>
        <taxon>Lycopodiales</taxon>
        <taxon>Lycopodiaceae</taxon>
        <taxon>Lycopodioideae</taxon>
        <taxon>Diphasiastrum</taxon>
    </lineage>
</organism>
<name>A0ACC2ECC4_DIPCM</name>
<evidence type="ECO:0000313" key="1">
    <source>
        <dbReference type="EMBL" id="KAJ7564080.1"/>
    </source>
</evidence>
<accession>A0ACC2ECC4</accession>
<comment type="caution">
    <text evidence="1">The sequence shown here is derived from an EMBL/GenBank/DDBJ whole genome shotgun (WGS) entry which is preliminary data.</text>
</comment>